<dbReference type="Proteomes" id="UP000007303">
    <property type="component" value="Unassembled WGS sequence"/>
</dbReference>
<reference evidence="3" key="3">
    <citation type="submission" date="2025-09" db="UniProtKB">
        <authorList>
            <consortium name="Ensembl"/>
        </authorList>
    </citation>
    <scope>IDENTIFICATION</scope>
</reference>
<proteinExistence type="predicted"/>
<dbReference type="InParanoid" id="H3C191"/>
<name>H3C191_TETNG</name>
<dbReference type="OMA" id="FPQTMNP"/>
<dbReference type="STRING" id="99883.ENSTNIP00000002007"/>
<dbReference type="InterPro" id="IPR041588">
    <property type="entry name" value="Integrase_H2C2"/>
</dbReference>
<dbReference type="GO" id="GO:0003676">
    <property type="term" value="F:nucleic acid binding"/>
    <property type="evidence" value="ECO:0007669"/>
    <property type="project" value="InterPro"/>
</dbReference>
<dbReference type="PROSITE" id="PS50994">
    <property type="entry name" value="INTEGRASE"/>
    <property type="match status" value="1"/>
</dbReference>
<reference evidence="4" key="1">
    <citation type="journal article" date="2004" name="Nature">
        <title>Genome duplication in the teleost fish Tetraodon nigroviridis reveals the early vertebrate proto-karyotype.</title>
        <authorList>
            <person name="Jaillon O."/>
            <person name="Aury J.-M."/>
            <person name="Brunet F."/>
            <person name="Petit J.-L."/>
            <person name="Stange-Thomann N."/>
            <person name="Mauceli E."/>
            <person name="Bouneau L."/>
            <person name="Fischer C."/>
            <person name="Ozouf-Costaz C."/>
            <person name="Bernot A."/>
            <person name="Nicaud S."/>
            <person name="Jaffe D."/>
            <person name="Fisher S."/>
            <person name="Lutfalla G."/>
            <person name="Dossat C."/>
            <person name="Segurens B."/>
            <person name="Dasilva C."/>
            <person name="Salanoubat M."/>
            <person name="Levy M."/>
            <person name="Boudet N."/>
            <person name="Castellano S."/>
            <person name="Anthouard V."/>
            <person name="Jubin C."/>
            <person name="Castelli V."/>
            <person name="Katinka M."/>
            <person name="Vacherie B."/>
            <person name="Biemont C."/>
            <person name="Skalli Z."/>
            <person name="Cattolico L."/>
            <person name="Poulain J."/>
            <person name="De Berardinis V."/>
            <person name="Cruaud C."/>
            <person name="Duprat S."/>
            <person name="Brottier P."/>
            <person name="Coutanceau J.-P."/>
            <person name="Gouzy J."/>
            <person name="Parra G."/>
            <person name="Lardier G."/>
            <person name="Chapple C."/>
            <person name="McKernan K.J."/>
            <person name="McEwan P."/>
            <person name="Bosak S."/>
            <person name="Kellis M."/>
            <person name="Volff J.-N."/>
            <person name="Guigo R."/>
            <person name="Zody M.C."/>
            <person name="Mesirov J."/>
            <person name="Lindblad-Toh K."/>
            <person name="Birren B."/>
            <person name="Nusbaum C."/>
            <person name="Kahn D."/>
            <person name="Robinson-Rechavi M."/>
            <person name="Laudet V."/>
            <person name="Schachter V."/>
            <person name="Quetier F."/>
            <person name="Saurin W."/>
            <person name="Scarpelli C."/>
            <person name="Wincker P."/>
            <person name="Lander E.S."/>
            <person name="Weissenbach J."/>
            <person name="Roest Crollius H."/>
        </authorList>
    </citation>
    <scope>NUCLEOTIDE SEQUENCE [LARGE SCALE GENOMIC DNA]</scope>
</reference>
<keyword evidence="4" id="KW-1185">Reference proteome</keyword>
<dbReference type="Gene3D" id="1.10.340.70">
    <property type="match status" value="1"/>
</dbReference>
<dbReference type="Gene3D" id="3.30.420.10">
    <property type="entry name" value="Ribonuclease H-like superfamily/Ribonuclease H"/>
    <property type="match status" value="1"/>
</dbReference>
<dbReference type="PANTHER" id="PTHR37984">
    <property type="entry name" value="PROTEIN CBG26694"/>
    <property type="match status" value="1"/>
</dbReference>
<dbReference type="InterPro" id="IPR036397">
    <property type="entry name" value="RNaseH_sf"/>
</dbReference>
<reference evidence="3" key="2">
    <citation type="submission" date="2025-08" db="UniProtKB">
        <authorList>
            <consortium name="Ensembl"/>
        </authorList>
    </citation>
    <scope>IDENTIFICATION</scope>
</reference>
<dbReference type="FunFam" id="1.10.340.70:FF:000001">
    <property type="entry name" value="Retrovirus-related Pol polyprotein from transposon gypsy-like Protein"/>
    <property type="match status" value="1"/>
</dbReference>
<evidence type="ECO:0000256" key="1">
    <source>
        <dbReference type="ARBA" id="ARBA00039658"/>
    </source>
</evidence>
<evidence type="ECO:0000313" key="3">
    <source>
        <dbReference type="Ensembl" id="ENSTNIP00000002007.1"/>
    </source>
</evidence>
<protein>
    <recommendedName>
        <fullName evidence="1">Gypsy retrotransposon integrase-like protein 1</fullName>
    </recommendedName>
</protein>
<dbReference type="SUPFAM" id="SSF53098">
    <property type="entry name" value="Ribonuclease H-like"/>
    <property type="match status" value="1"/>
</dbReference>
<dbReference type="GeneTree" id="ENSGT00940000164419"/>
<dbReference type="Pfam" id="PF17921">
    <property type="entry name" value="Integrase_H2C2"/>
    <property type="match status" value="1"/>
</dbReference>
<evidence type="ECO:0000313" key="4">
    <source>
        <dbReference type="Proteomes" id="UP000007303"/>
    </source>
</evidence>
<feature type="domain" description="Integrase catalytic" evidence="2">
    <location>
        <begin position="142"/>
        <end position="300"/>
    </location>
</feature>
<dbReference type="Ensembl" id="ENSTNIT00000003173.1">
    <property type="protein sequence ID" value="ENSTNIP00000002007.1"/>
    <property type="gene ID" value="ENSTNIG00000000394.1"/>
</dbReference>
<accession>H3C191</accession>
<dbReference type="FunCoup" id="H3C191">
    <property type="interactions" value="70"/>
</dbReference>
<sequence>VESLQVAEEEVVESSSNKLCDIYTFVAKGCFPQTMNSLRKKNLKRYAQKFIIDEDKLYYVGTRKEEKREVVIEADRRRQIFLDCHFDELGHHLGQKKTVHRIQRRYYWLGIVRDVVEWIKVCETCRRAERTKNLARTARPLKVEAPWEIVGIDFLGPFPESQQGNASVALLIDYFSKWPEAFPLQRTDALSVARCVSKCIYRFGAPKTVVCAQSVDFCEEVTRLLRDRWKVDQKVAPRRRAQLDPLHDCTGPRLKAAVAQMVAERQADWDDFLDPVLFLVRTAVNPTTKFSPYSLMFNRTAPFPSETTSNVLDYAEQPDVFSTKEQASRCMSVIEEQQDSVKQLVLANMNAAYKQEKKKNSRRRSHNVAPLGLKVPDPLFAAEDSPSPKKLKGNLFLSFPDETVLSSGQSGASGIKA</sequence>
<dbReference type="InterPro" id="IPR050951">
    <property type="entry name" value="Retrovirus_Pol_polyprotein"/>
</dbReference>
<dbReference type="AlphaFoldDB" id="H3C191"/>
<dbReference type="GO" id="GO:0015074">
    <property type="term" value="P:DNA integration"/>
    <property type="evidence" value="ECO:0007669"/>
    <property type="project" value="InterPro"/>
</dbReference>
<evidence type="ECO:0000259" key="2">
    <source>
        <dbReference type="PROSITE" id="PS50994"/>
    </source>
</evidence>
<dbReference type="HOGENOM" id="CLU_000384_6_0_1"/>
<dbReference type="PANTHER" id="PTHR37984:SF5">
    <property type="entry name" value="PROTEIN NYNRIN-LIKE"/>
    <property type="match status" value="1"/>
</dbReference>
<dbReference type="InterPro" id="IPR001584">
    <property type="entry name" value="Integrase_cat-core"/>
</dbReference>
<organism evidence="3 4">
    <name type="scientific">Tetraodon nigroviridis</name>
    <name type="common">Spotted green pufferfish</name>
    <name type="synonym">Chelonodon nigroviridis</name>
    <dbReference type="NCBI Taxonomy" id="99883"/>
    <lineage>
        <taxon>Eukaryota</taxon>
        <taxon>Metazoa</taxon>
        <taxon>Chordata</taxon>
        <taxon>Craniata</taxon>
        <taxon>Vertebrata</taxon>
        <taxon>Euteleostomi</taxon>
        <taxon>Actinopterygii</taxon>
        <taxon>Neopterygii</taxon>
        <taxon>Teleostei</taxon>
        <taxon>Neoteleostei</taxon>
        <taxon>Acanthomorphata</taxon>
        <taxon>Eupercaria</taxon>
        <taxon>Tetraodontiformes</taxon>
        <taxon>Tetradontoidea</taxon>
        <taxon>Tetraodontidae</taxon>
        <taxon>Tetraodon</taxon>
    </lineage>
</organism>
<dbReference type="InterPro" id="IPR012337">
    <property type="entry name" value="RNaseH-like_sf"/>
</dbReference>